<keyword evidence="1" id="KW-1133">Transmembrane helix</keyword>
<feature type="transmembrane region" description="Helical" evidence="1">
    <location>
        <begin position="24"/>
        <end position="40"/>
    </location>
</feature>
<keyword evidence="1" id="KW-0472">Membrane</keyword>
<dbReference type="EMBL" id="BK059132">
    <property type="protein sequence ID" value="DAE33069.1"/>
    <property type="molecule type" value="Genomic_DNA"/>
</dbReference>
<sequence length="41" mass="4718">MAATAIRTLTVRFIVNSVKVMKRLYALVNLIQFFMGIFVLK</sequence>
<protein>
    <submittedName>
        <fullName evidence="2">Uncharacterized protein</fullName>
    </submittedName>
</protein>
<reference evidence="2" key="1">
    <citation type="journal article" date="2021" name="Proc. Natl. Acad. Sci. U.S.A.">
        <title>A Catalog of Tens of Thousands of Viruses from Human Metagenomes Reveals Hidden Associations with Chronic Diseases.</title>
        <authorList>
            <person name="Tisza M.J."/>
            <person name="Buck C.B."/>
        </authorList>
    </citation>
    <scope>NUCLEOTIDE SEQUENCE</scope>
    <source>
        <strain evidence="2">Ctrcb4</strain>
    </source>
</reference>
<keyword evidence="1" id="KW-0812">Transmembrane</keyword>
<name>A0A8S5RPQ8_9VIRU</name>
<organism evidence="2">
    <name type="scientific">virus sp. ctrcb4</name>
    <dbReference type="NCBI Taxonomy" id="2825824"/>
    <lineage>
        <taxon>Viruses</taxon>
    </lineage>
</organism>
<accession>A0A8S5RPQ8</accession>
<proteinExistence type="predicted"/>
<evidence type="ECO:0000313" key="2">
    <source>
        <dbReference type="EMBL" id="DAE33069.1"/>
    </source>
</evidence>
<evidence type="ECO:0000256" key="1">
    <source>
        <dbReference type="SAM" id="Phobius"/>
    </source>
</evidence>